<gene>
    <name evidence="2" type="ORF">FZC79_07570</name>
</gene>
<keyword evidence="1" id="KW-1133">Transmembrane helix</keyword>
<organism evidence="2 3">
    <name type="scientific">Rossellomorea vietnamensis</name>
    <dbReference type="NCBI Taxonomy" id="218284"/>
    <lineage>
        <taxon>Bacteria</taxon>
        <taxon>Bacillati</taxon>
        <taxon>Bacillota</taxon>
        <taxon>Bacilli</taxon>
        <taxon>Bacillales</taxon>
        <taxon>Bacillaceae</taxon>
        <taxon>Rossellomorea</taxon>
    </lineage>
</organism>
<protein>
    <submittedName>
        <fullName evidence="2">Uncharacterized protein</fullName>
    </submittedName>
</protein>
<reference evidence="2 3" key="1">
    <citation type="submission" date="2019-08" db="EMBL/GenBank/DDBJ databases">
        <title>Bacillus genomes from the desert of Cuatro Cienegas, Coahuila.</title>
        <authorList>
            <person name="Olmedo-Alvarez G."/>
        </authorList>
    </citation>
    <scope>NUCLEOTIDE SEQUENCE [LARGE SCALE GENOMIC DNA]</scope>
    <source>
        <strain evidence="2 3">CH40_1T</strain>
    </source>
</reference>
<sequence>MKINPRWFWIITLLAVIISIPWTYERWNTEVSNDNYEIIIPYHQIMELTQHGEEDTYSIDEVLSSLKSSGLATVSMEPGSIDKWEEQGFFNVYTKRQIEELIFFNNLDEDLLFEDEGIYISVPEDPFYIAKIQEIFDTVDIAIGERNLIFVHQDKDEGSVRYAPLGFNQSAIEQVKNHDLNYILRLKNSEPNINEVTFNEFLQVYDKDRPLVLFDGKQTIGHSEDSEDTTELVNYSQRLADNDINSLFIEGYQQDGFDELSSHLDYDVIRLHSINVNKTSKDEDEIVSQAIRAVKERNHKVIFYNMANTDPQEPNGKFVEPAESLKEATDFITDVRAQMPDLYSYGPPEPFEYFSPPLWLTVCVLLGSAAFAFLAVRSFANVKISITALAVIAVLALLYIFTNRLILLQAAALLIAVLTPIFAVLAPEKNSTDKIGKLTLTYLKSIGISIIGILLVVGLLNGSEFILGLEMFRAVILVYIIPIAVITLYILVKVIKDSKLPKEIKFSISLDKPVLYGHLLFFVIFIGILVIVALVGDYYLDRSGNSGTASTLEISIRQKLEELLFVRPRTKEFLIGFPLYILGLYLIGAKKTWGIILLIPGTIGFLSIMNTFNHFHIPLYISTLRTVYSIILGYLIGLFLIYLYKKRKPILRFILSLLKRIVKLIYSTAKRWT</sequence>
<keyword evidence="1" id="KW-0812">Transmembrane</keyword>
<feature type="transmembrane region" description="Helical" evidence="1">
    <location>
        <begin position="438"/>
        <end position="460"/>
    </location>
</feature>
<accession>A0A5D4KIC3</accession>
<keyword evidence="1" id="KW-0472">Membrane</keyword>
<feature type="transmembrane region" description="Helical" evidence="1">
    <location>
        <begin position="358"/>
        <end position="376"/>
    </location>
</feature>
<feature type="transmembrane region" description="Helical" evidence="1">
    <location>
        <begin position="407"/>
        <end position="426"/>
    </location>
</feature>
<feature type="transmembrane region" description="Helical" evidence="1">
    <location>
        <begin position="7"/>
        <end position="24"/>
    </location>
</feature>
<feature type="transmembrane region" description="Helical" evidence="1">
    <location>
        <begin position="472"/>
        <end position="492"/>
    </location>
</feature>
<dbReference type="AlphaFoldDB" id="A0A5D4KIC3"/>
<dbReference type="RefSeq" id="WP_148946221.1">
    <property type="nucleotide sequence ID" value="NZ_VTEH01000004.1"/>
</dbReference>
<evidence type="ECO:0000313" key="3">
    <source>
        <dbReference type="Proteomes" id="UP000323317"/>
    </source>
</evidence>
<feature type="transmembrane region" description="Helical" evidence="1">
    <location>
        <begin position="627"/>
        <end position="644"/>
    </location>
</feature>
<feature type="transmembrane region" description="Helical" evidence="1">
    <location>
        <begin position="595"/>
        <end position="615"/>
    </location>
</feature>
<name>A0A5D4KIC3_9BACI</name>
<feature type="transmembrane region" description="Helical" evidence="1">
    <location>
        <begin position="513"/>
        <end position="535"/>
    </location>
</feature>
<dbReference type="EMBL" id="VTEH01000004">
    <property type="protein sequence ID" value="TYR76003.1"/>
    <property type="molecule type" value="Genomic_DNA"/>
</dbReference>
<dbReference type="Pfam" id="PF18949">
    <property type="entry name" value="DUF5693"/>
    <property type="match status" value="1"/>
</dbReference>
<evidence type="ECO:0000313" key="2">
    <source>
        <dbReference type="EMBL" id="TYR76003.1"/>
    </source>
</evidence>
<dbReference type="Proteomes" id="UP000323317">
    <property type="component" value="Unassembled WGS sequence"/>
</dbReference>
<comment type="caution">
    <text evidence="2">The sequence shown here is derived from an EMBL/GenBank/DDBJ whole genome shotgun (WGS) entry which is preliminary data.</text>
</comment>
<feature type="transmembrane region" description="Helical" evidence="1">
    <location>
        <begin position="573"/>
        <end position="588"/>
    </location>
</feature>
<proteinExistence type="predicted"/>
<dbReference type="InterPro" id="IPR043748">
    <property type="entry name" value="DUF5693"/>
</dbReference>
<evidence type="ECO:0000256" key="1">
    <source>
        <dbReference type="SAM" id="Phobius"/>
    </source>
</evidence>
<feature type="transmembrane region" description="Helical" evidence="1">
    <location>
        <begin position="383"/>
        <end position="401"/>
    </location>
</feature>